<reference evidence="4 5" key="1">
    <citation type="submission" date="2024-04" db="EMBL/GenBank/DDBJ databases">
        <authorList>
            <person name="Rising A."/>
            <person name="Reimegard J."/>
            <person name="Sonavane S."/>
            <person name="Akerstrom W."/>
            <person name="Nylinder S."/>
            <person name="Hedman E."/>
            <person name="Kallberg Y."/>
        </authorList>
    </citation>
    <scope>NUCLEOTIDE SEQUENCE [LARGE SCALE GENOMIC DNA]</scope>
</reference>
<protein>
    <recommendedName>
        <fullName evidence="3">Sulfotransferase domain-containing protein</fullName>
    </recommendedName>
</protein>
<proteinExistence type="inferred from homology"/>
<dbReference type="Proteomes" id="UP001497382">
    <property type="component" value="Unassembled WGS sequence"/>
</dbReference>
<evidence type="ECO:0000256" key="2">
    <source>
        <dbReference type="ARBA" id="ARBA00022679"/>
    </source>
</evidence>
<dbReference type="InterPro" id="IPR027417">
    <property type="entry name" value="P-loop_NTPase"/>
</dbReference>
<evidence type="ECO:0000256" key="1">
    <source>
        <dbReference type="ARBA" id="ARBA00005771"/>
    </source>
</evidence>
<dbReference type="Pfam" id="PF00685">
    <property type="entry name" value="Sulfotransfer_1"/>
    <property type="match status" value="3"/>
</dbReference>
<dbReference type="InterPro" id="IPR000863">
    <property type="entry name" value="Sulfotransferase_dom"/>
</dbReference>
<feature type="domain" description="Sulfotransferase" evidence="3">
    <location>
        <begin position="47"/>
        <end position="181"/>
    </location>
</feature>
<dbReference type="GO" id="GO:0008146">
    <property type="term" value="F:sulfotransferase activity"/>
    <property type="evidence" value="ECO:0007669"/>
    <property type="project" value="InterPro"/>
</dbReference>
<name>A0AAV1ZY87_9ARAC</name>
<comment type="caution">
    <text evidence="4">The sequence shown here is derived from an EMBL/GenBank/DDBJ whole genome shotgun (WGS) entry which is preliminary data.</text>
</comment>
<evidence type="ECO:0000313" key="4">
    <source>
        <dbReference type="EMBL" id="CAL1276712.1"/>
    </source>
</evidence>
<evidence type="ECO:0000259" key="3">
    <source>
        <dbReference type="Pfam" id="PF00685"/>
    </source>
</evidence>
<comment type="similarity">
    <text evidence="1">Belongs to the sulfotransferase 1 family.</text>
</comment>
<feature type="domain" description="Sulfotransferase" evidence="3">
    <location>
        <begin position="457"/>
        <end position="498"/>
    </location>
</feature>
<organism evidence="4 5">
    <name type="scientific">Larinioides sclopetarius</name>
    <dbReference type="NCBI Taxonomy" id="280406"/>
    <lineage>
        <taxon>Eukaryota</taxon>
        <taxon>Metazoa</taxon>
        <taxon>Ecdysozoa</taxon>
        <taxon>Arthropoda</taxon>
        <taxon>Chelicerata</taxon>
        <taxon>Arachnida</taxon>
        <taxon>Araneae</taxon>
        <taxon>Araneomorphae</taxon>
        <taxon>Entelegynae</taxon>
        <taxon>Araneoidea</taxon>
        <taxon>Araneidae</taxon>
        <taxon>Larinioides</taxon>
    </lineage>
</organism>
<accession>A0AAV1ZY87</accession>
<gene>
    <name evidence="4" type="ORF">LARSCL_LOCUS8811</name>
</gene>
<sequence length="516" mass="60444">MLKMEPSDETQSSSELIVSQYVDGFQIPIMFPTEEFRSAMQYKPRPGDLFIVTYPKCGTTWAQQVLLLIFRQGEPLESLKEFNLATPFMDVRGAKSAENMPRPNAIKTHLPFHLVPWSEQAKYIYIARNPKDCCVSYFHHTKNIPRHGFKGNFDQYFELFLSGKVDYGDCFDHLMEWYEHSRYFKPYTMSETSATLPTQIIEGLKMTLLFPADVFRSGIQYKPRPDDVFIVTYPKCGTTWAQHILLLLFSRGEPVDERKFFSATPFLEVAGAKAAETMPRPGAVKTHLPFRLTPWSNEAKYIYITRNPKDCCVSYYHHMKNLPVHGFKGTFDEFFEHFISGDIGYGDYFDNLLGWYEHRNDPNVLFMTYEDMKENPEAAILKMASFIDEEKYAKPLREDPEKLQRVVKYSSFKHMKVMVNKNLNDLFNMSKEELLKSDLPDEMKKAFDPLLEEVKLKGEKPEFNNFVRKGIVGDWRNYFSEEQSKRMDQKFSERMNGTELEKLWRIYTYDPVSLSL</sequence>
<dbReference type="Gene3D" id="3.40.50.300">
    <property type="entry name" value="P-loop containing nucleotide triphosphate hydrolases"/>
    <property type="match status" value="2"/>
</dbReference>
<evidence type="ECO:0000313" key="5">
    <source>
        <dbReference type="Proteomes" id="UP001497382"/>
    </source>
</evidence>
<keyword evidence="5" id="KW-1185">Reference proteome</keyword>
<dbReference type="PANTHER" id="PTHR11783">
    <property type="entry name" value="SULFOTRANSFERASE SULT"/>
    <property type="match status" value="1"/>
</dbReference>
<dbReference type="SUPFAM" id="SSF52540">
    <property type="entry name" value="P-loop containing nucleoside triphosphate hydrolases"/>
    <property type="match status" value="2"/>
</dbReference>
<dbReference type="AlphaFoldDB" id="A0AAV1ZY87"/>
<keyword evidence="2" id="KW-0808">Transferase</keyword>
<feature type="domain" description="Sulfotransferase" evidence="3">
    <location>
        <begin position="225"/>
        <end position="449"/>
    </location>
</feature>
<dbReference type="EMBL" id="CAXIEN010000096">
    <property type="protein sequence ID" value="CAL1276712.1"/>
    <property type="molecule type" value="Genomic_DNA"/>
</dbReference>